<dbReference type="Proteomes" id="UP000789759">
    <property type="component" value="Unassembled WGS sequence"/>
</dbReference>
<organism evidence="1 2">
    <name type="scientific">Cetraspora pellucida</name>
    <dbReference type="NCBI Taxonomy" id="1433469"/>
    <lineage>
        <taxon>Eukaryota</taxon>
        <taxon>Fungi</taxon>
        <taxon>Fungi incertae sedis</taxon>
        <taxon>Mucoromycota</taxon>
        <taxon>Glomeromycotina</taxon>
        <taxon>Glomeromycetes</taxon>
        <taxon>Diversisporales</taxon>
        <taxon>Gigasporaceae</taxon>
        <taxon>Cetraspora</taxon>
    </lineage>
</organism>
<evidence type="ECO:0000313" key="2">
    <source>
        <dbReference type="Proteomes" id="UP000789759"/>
    </source>
</evidence>
<accession>A0A9N9H8Z8</accession>
<keyword evidence="2" id="KW-1185">Reference proteome</keyword>
<protein>
    <submittedName>
        <fullName evidence="1">13414_t:CDS:1</fullName>
    </submittedName>
</protein>
<comment type="caution">
    <text evidence="1">The sequence shown here is derived from an EMBL/GenBank/DDBJ whole genome shotgun (WGS) entry which is preliminary data.</text>
</comment>
<reference evidence="1" key="1">
    <citation type="submission" date="2021-06" db="EMBL/GenBank/DDBJ databases">
        <authorList>
            <person name="Kallberg Y."/>
            <person name="Tangrot J."/>
            <person name="Rosling A."/>
        </authorList>
    </citation>
    <scope>NUCLEOTIDE SEQUENCE</scope>
    <source>
        <strain evidence="1">FL966</strain>
    </source>
</reference>
<name>A0A9N9H8Z8_9GLOM</name>
<dbReference type="AlphaFoldDB" id="A0A9N9H8Z8"/>
<sequence length="68" mass="7817">FKATFENSKKVKTAANKIKKLIQESNLASSYVLKFQQISIRSCPRKGITNYKIIITKAMLERSEKKKP</sequence>
<evidence type="ECO:0000313" key="1">
    <source>
        <dbReference type="EMBL" id="CAG8668127.1"/>
    </source>
</evidence>
<feature type="non-terminal residue" evidence="1">
    <location>
        <position position="1"/>
    </location>
</feature>
<proteinExistence type="predicted"/>
<gene>
    <name evidence="1" type="ORF">CPELLU_LOCUS10131</name>
</gene>
<dbReference type="EMBL" id="CAJVQA010008202">
    <property type="protein sequence ID" value="CAG8668127.1"/>
    <property type="molecule type" value="Genomic_DNA"/>
</dbReference>